<dbReference type="CDD" id="cd00090">
    <property type="entry name" value="HTH_ARSR"/>
    <property type="match status" value="1"/>
</dbReference>
<dbReference type="EMBL" id="FOVI01000007">
    <property type="protein sequence ID" value="SFN58204.1"/>
    <property type="molecule type" value="Genomic_DNA"/>
</dbReference>
<proteinExistence type="predicted"/>
<dbReference type="Proteomes" id="UP000199036">
    <property type="component" value="Unassembled WGS sequence"/>
</dbReference>
<dbReference type="PROSITE" id="PS50956">
    <property type="entry name" value="HTH_ASNC_2"/>
    <property type="match status" value="1"/>
</dbReference>
<evidence type="ECO:0000256" key="3">
    <source>
        <dbReference type="ARBA" id="ARBA00023163"/>
    </source>
</evidence>
<sequence>MKLDTTDYKLIEMLQQNCKQTTKELADQLDLSTTAVYERIKKLEKQNIITDYVAIINKEKINRSFMAIAHVKIKSHSKDAILRFEKKVDQIREVLECFHVSGEYDYILKIGVQDMEAYREFMLSKLTTMEEVQSTHSMFVIKEVKNTKTYHIL</sequence>
<dbReference type="GO" id="GO:0043200">
    <property type="term" value="P:response to amino acid"/>
    <property type="evidence" value="ECO:0007669"/>
    <property type="project" value="TreeGrafter"/>
</dbReference>
<dbReference type="SUPFAM" id="SSF54909">
    <property type="entry name" value="Dimeric alpha+beta barrel"/>
    <property type="match status" value="1"/>
</dbReference>
<accession>A0A1I5A6Y9</accession>
<name>A0A1I5A6Y9_9FLAO</name>
<dbReference type="InterPro" id="IPR011991">
    <property type="entry name" value="ArsR-like_HTH"/>
</dbReference>
<dbReference type="InterPro" id="IPR036390">
    <property type="entry name" value="WH_DNA-bd_sf"/>
</dbReference>
<gene>
    <name evidence="5" type="ORF">SAMN05421741_107129</name>
</gene>
<evidence type="ECO:0000256" key="1">
    <source>
        <dbReference type="ARBA" id="ARBA00023015"/>
    </source>
</evidence>
<reference evidence="6" key="1">
    <citation type="submission" date="2016-10" db="EMBL/GenBank/DDBJ databases">
        <authorList>
            <person name="Varghese N."/>
            <person name="Submissions S."/>
        </authorList>
    </citation>
    <scope>NUCLEOTIDE SEQUENCE [LARGE SCALE GENOMIC DNA]</scope>
    <source>
        <strain evidence="6">DS-12</strain>
    </source>
</reference>
<keyword evidence="3" id="KW-0804">Transcription</keyword>
<dbReference type="PANTHER" id="PTHR30154:SF34">
    <property type="entry name" value="TRANSCRIPTIONAL REGULATOR AZLB"/>
    <property type="match status" value="1"/>
</dbReference>
<feature type="domain" description="HTH asnC-type" evidence="4">
    <location>
        <begin position="3"/>
        <end position="64"/>
    </location>
</feature>
<evidence type="ECO:0000256" key="2">
    <source>
        <dbReference type="ARBA" id="ARBA00023125"/>
    </source>
</evidence>
<dbReference type="PRINTS" id="PR00033">
    <property type="entry name" value="HTHASNC"/>
</dbReference>
<dbReference type="PANTHER" id="PTHR30154">
    <property type="entry name" value="LEUCINE-RESPONSIVE REGULATORY PROTEIN"/>
    <property type="match status" value="1"/>
</dbReference>
<dbReference type="Gene3D" id="1.10.10.10">
    <property type="entry name" value="Winged helix-like DNA-binding domain superfamily/Winged helix DNA-binding domain"/>
    <property type="match status" value="1"/>
</dbReference>
<dbReference type="OrthoDB" id="9800326at2"/>
<dbReference type="Gene3D" id="3.30.70.920">
    <property type="match status" value="1"/>
</dbReference>
<dbReference type="InterPro" id="IPR019888">
    <property type="entry name" value="Tscrpt_reg_AsnC-like"/>
</dbReference>
<dbReference type="GO" id="GO:0005829">
    <property type="term" value="C:cytosol"/>
    <property type="evidence" value="ECO:0007669"/>
    <property type="project" value="TreeGrafter"/>
</dbReference>
<dbReference type="SMART" id="SM00344">
    <property type="entry name" value="HTH_ASNC"/>
    <property type="match status" value="1"/>
</dbReference>
<organism evidence="5 6">
    <name type="scientific">Paenimyroides ummariense</name>
    <dbReference type="NCBI Taxonomy" id="913024"/>
    <lineage>
        <taxon>Bacteria</taxon>
        <taxon>Pseudomonadati</taxon>
        <taxon>Bacteroidota</taxon>
        <taxon>Flavobacteriia</taxon>
        <taxon>Flavobacteriales</taxon>
        <taxon>Flavobacteriaceae</taxon>
        <taxon>Paenimyroides</taxon>
    </lineage>
</organism>
<dbReference type="InterPro" id="IPR011008">
    <property type="entry name" value="Dimeric_a/b-barrel"/>
</dbReference>
<dbReference type="SUPFAM" id="SSF46785">
    <property type="entry name" value="Winged helix' DNA-binding domain"/>
    <property type="match status" value="1"/>
</dbReference>
<dbReference type="RefSeq" id="WP_091521487.1">
    <property type="nucleotide sequence ID" value="NZ_FOVI01000007.1"/>
</dbReference>
<dbReference type="Pfam" id="PF01037">
    <property type="entry name" value="AsnC_trans_reg"/>
    <property type="match status" value="1"/>
</dbReference>
<evidence type="ECO:0000259" key="4">
    <source>
        <dbReference type="PROSITE" id="PS50956"/>
    </source>
</evidence>
<dbReference type="GO" id="GO:0006355">
    <property type="term" value="P:regulation of DNA-templated transcription"/>
    <property type="evidence" value="ECO:0007669"/>
    <property type="project" value="UniProtKB-ARBA"/>
</dbReference>
<protein>
    <submittedName>
        <fullName evidence="5">Lrp/AsnC family transcriptional regulator, leucine-responsive regulatory protein</fullName>
    </submittedName>
</protein>
<dbReference type="GO" id="GO:0043565">
    <property type="term" value="F:sequence-specific DNA binding"/>
    <property type="evidence" value="ECO:0007669"/>
    <property type="project" value="InterPro"/>
</dbReference>
<evidence type="ECO:0000313" key="6">
    <source>
        <dbReference type="Proteomes" id="UP000199036"/>
    </source>
</evidence>
<keyword evidence="6" id="KW-1185">Reference proteome</keyword>
<dbReference type="Pfam" id="PF13412">
    <property type="entry name" value="HTH_24"/>
    <property type="match status" value="1"/>
</dbReference>
<dbReference type="InterPro" id="IPR000485">
    <property type="entry name" value="AsnC-type_HTH_dom"/>
</dbReference>
<dbReference type="InterPro" id="IPR036388">
    <property type="entry name" value="WH-like_DNA-bd_sf"/>
</dbReference>
<dbReference type="InterPro" id="IPR019887">
    <property type="entry name" value="Tscrpt_reg_AsnC/Lrp_C"/>
</dbReference>
<evidence type="ECO:0000313" key="5">
    <source>
        <dbReference type="EMBL" id="SFN58204.1"/>
    </source>
</evidence>
<dbReference type="AlphaFoldDB" id="A0A1I5A6Y9"/>
<dbReference type="STRING" id="913024.SAMN05421741_107129"/>
<keyword evidence="2" id="KW-0238">DNA-binding</keyword>
<keyword evidence="1" id="KW-0805">Transcription regulation</keyword>